<feature type="chain" id="PRO_5005527622" evidence="3">
    <location>
        <begin position="19"/>
        <end position="643"/>
    </location>
</feature>
<keyword evidence="7" id="KW-1185">Reference proteome</keyword>
<evidence type="ECO:0000256" key="2">
    <source>
        <dbReference type="SAM" id="MobiDB-lite"/>
    </source>
</evidence>
<dbReference type="GO" id="GO:0005829">
    <property type="term" value="C:cytosol"/>
    <property type="evidence" value="ECO:0000318"/>
    <property type="project" value="GO_Central"/>
</dbReference>
<evidence type="ECO:0000313" key="7">
    <source>
        <dbReference type="Proteomes" id="UP000036987"/>
    </source>
</evidence>
<dbReference type="SUPFAM" id="SSF46565">
    <property type="entry name" value="Chaperone J-domain"/>
    <property type="match status" value="1"/>
</dbReference>
<reference evidence="7" key="1">
    <citation type="journal article" date="2016" name="Nature">
        <title>The genome of the seagrass Zostera marina reveals angiosperm adaptation to the sea.</title>
        <authorList>
            <person name="Olsen J.L."/>
            <person name="Rouze P."/>
            <person name="Verhelst B."/>
            <person name="Lin Y.-C."/>
            <person name="Bayer T."/>
            <person name="Collen J."/>
            <person name="Dattolo E."/>
            <person name="De Paoli E."/>
            <person name="Dittami S."/>
            <person name="Maumus F."/>
            <person name="Michel G."/>
            <person name="Kersting A."/>
            <person name="Lauritano C."/>
            <person name="Lohaus R."/>
            <person name="Toepel M."/>
            <person name="Tonon T."/>
            <person name="Vanneste K."/>
            <person name="Amirebrahimi M."/>
            <person name="Brakel J."/>
            <person name="Bostroem C."/>
            <person name="Chovatia M."/>
            <person name="Grimwood J."/>
            <person name="Jenkins J.W."/>
            <person name="Jueterbock A."/>
            <person name="Mraz A."/>
            <person name="Stam W.T."/>
            <person name="Tice H."/>
            <person name="Bornberg-Bauer E."/>
            <person name="Green P.J."/>
            <person name="Pearson G.A."/>
            <person name="Procaccini G."/>
            <person name="Duarte C.M."/>
            <person name="Schmutz J."/>
            <person name="Reusch T.B.H."/>
            <person name="Van de Peer Y."/>
        </authorList>
    </citation>
    <scope>NUCLEOTIDE SEQUENCE [LARGE SCALE GENOMIC DNA]</scope>
    <source>
        <strain evidence="7">cv. Finnish</strain>
    </source>
</reference>
<sequence length="643" mass="73326">MAVSSVLLICYSPVLVDGKSIIVCSHCGPVKAVNFEPAGHSFHKTALKLSGFYEEEGVEGDNETGSSDEKPQGGFMPSEFYSNKRKKKSGSEQDHYALIGLAHLRFLATEEQIRKSYREMALKYHPDKQAAILLAEVSEEAKEAKKEEIETHFKSIQEAYGVLTDPVKKRIYDSTDEFDDEIPTDCAPQDFYKVFGPVFMRNARWSVNKPIPLIGEETTPMAEVDAFYNFWYGFKSWREFPHADEYDIEDADSRDHKRWMERQNAKLGEKARKEEYARIRTLVDNAYKKDPRIQMRKDELKAEKQRRKDAKRMAKKLEEEEAQRIAEEEKCRKEEENKKAAQAALVQKRLKEKEKKLLRKERTRLRTLASPVVSKKLANVTENDIETICMSFDIDRLRTLCSEAEKKEGVDRAEVLEDAIRSHNKSNKSSEDLGLKLNGGGSYGNSEVKKHMEDPLSSYAKKEEKPWSKEEIEMLRKGMNKYLKGTSRRWEVISEYIGTGRTVEEILKATKTVLLKKPDSSKAFDSFLEKRKPGPSISSPLTSRLESEGVSIDGGSAAASSSSSENSSERNPAQNEGPTTNADPDAWSLMEERALVQALKTFPKETNQRWERVAASVPNKTMNQCKKKFTLMKESFRKKKNAA</sequence>
<dbReference type="EMBL" id="LFYR01000980">
    <property type="protein sequence ID" value="KMZ66445.1"/>
    <property type="molecule type" value="Genomic_DNA"/>
</dbReference>
<dbReference type="SMART" id="SM00271">
    <property type="entry name" value="DnaJ"/>
    <property type="match status" value="1"/>
</dbReference>
<dbReference type="PANTHER" id="PTHR43999">
    <property type="entry name" value="DNAJ HOMOLOG SUBFAMILY C MEMBER 2"/>
    <property type="match status" value="1"/>
</dbReference>
<feature type="region of interest" description="Disordered" evidence="2">
    <location>
        <begin position="57"/>
        <end position="86"/>
    </location>
</feature>
<dbReference type="GO" id="GO:0006450">
    <property type="term" value="P:regulation of translational fidelity"/>
    <property type="evidence" value="ECO:0007669"/>
    <property type="project" value="InterPro"/>
</dbReference>
<name>A0A0K9PDZ1_ZOSMR</name>
<dbReference type="PROSITE" id="PS50076">
    <property type="entry name" value="DNAJ_2"/>
    <property type="match status" value="1"/>
</dbReference>
<dbReference type="InterPro" id="IPR001005">
    <property type="entry name" value="SANT/Myb"/>
</dbReference>
<dbReference type="Pfam" id="PF21884">
    <property type="entry name" value="ZUO1-like_ZHD"/>
    <property type="match status" value="1"/>
</dbReference>
<dbReference type="GO" id="GO:0030544">
    <property type="term" value="F:Hsp70 protein binding"/>
    <property type="evidence" value="ECO:0000318"/>
    <property type="project" value="GO_Central"/>
</dbReference>
<dbReference type="SUPFAM" id="SSF46689">
    <property type="entry name" value="Homeodomain-like"/>
    <property type="match status" value="2"/>
</dbReference>
<dbReference type="OrthoDB" id="1690618at2759"/>
<dbReference type="PROSITE" id="PS50090">
    <property type="entry name" value="MYB_LIKE"/>
    <property type="match status" value="2"/>
</dbReference>
<dbReference type="CDD" id="cd00167">
    <property type="entry name" value="SANT"/>
    <property type="match status" value="2"/>
</dbReference>
<keyword evidence="3" id="KW-0732">Signal</keyword>
<dbReference type="Pfam" id="PF00226">
    <property type="entry name" value="DnaJ"/>
    <property type="match status" value="1"/>
</dbReference>
<organism evidence="6 7">
    <name type="scientific">Zostera marina</name>
    <name type="common">Eelgrass</name>
    <dbReference type="NCBI Taxonomy" id="29655"/>
    <lineage>
        <taxon>Eukaryota</taxon>
        <taxon>Viridiplantae</taxon>
        <taxon>Streptophyta</taxon>
        <taxon>Embryophyta</taxon>
        <taxon>Tracheophyta</taxon>
        <taxon>Spermatophyta</taxon>
        <taxon>Magnoliopsida</taxon>
        <taxon>Liliopsida</taxon>
        <taxon>Zosteraceae</taxon>
        <taxon>Zostera</taxon>
    </lineage>
</organism>
<dbReference type="Proteomes" id="UP000036987">
    <property type="component" value="Unassembled WGS sequence"/>
</dbReference>
<dbReference type="PRINTS" id="PR00625">
    <property type="entry name" value="JDOMAIN"/>
</dbReference>
<dbReference type="Pfam" id="PF23082">
    <property type="entry name" value="Myb_DNA-binding_2"/>
    <property type="match status" value="1"/>
</dbReference>
<dbReference type="InterPro" id="IPR044634">
    <property type="entry name" value="Zuotin/DnaJC2"/>
</dbReference>
<dbReference type="InterPro" id="IPR009057">
    <property type="entry name" value="Homeodomain-like_sf"/>
</dbReference>
<feature type="domain" description="Myb-like" evidence="5">
    <location>
        <begin position="459"/>
        <end position="514"/>
    </location>
</feature>
<evidence type="ECO:0000259" key="5">
    <source>
        <dbReference type="PROSITE" id="PS50090"/>
    </source>
</evidence>
<dbReference type="GO" id="GO:0043022">
    <property type="term" value="F:ribosome binding"/>
    <property type="evidence" value="ECO:0000318"/>
    <property type="project" value="GO_Central"/>
</dbReference>
<dbReference type="PANTHER" id="PTHR43999:SF1">
    <property type="entry name" value="DNAJ HOMOLOG SUBFAMILY C MEMBER 2"/>
    <property type="match status" value="1"/>
</dbReference>
<accession>A0A0K9PDZ1</accession>
<dbReference type="GO" id="GO:0051083">
    <property type="term" value="P:'de novo' cotranslational protein folding"/>
    <property type="evidence" value="ECO:0000318"/>
    <property type="project" value="GO_Central"/>
</dbReference>
<feature type="region of interest" description="Disordered" evidence="2">
    <location>
        <begin position="424"/>
        <end position="450"/>
    </location>
</feature>
<feature type="domain" description="Myb-like" evidence="5">
    <location>
        <begin position="579"/>
        <end position="633"/>
    </location>
</feature>
<dbReference type="InterPro" id="IPR001623">
    <property type="entry name" value="DnaJ_domain"/>
</dbReference>
<protein>
    <submittedName>
        <fullName evidence="6">Chaperone protein DnaJ</fullName>
    </submittedName>
</protein>
<dbReference type="InterPro" id="IPR054076">
    <property type="entry name" value="ZUO1-like_ZHD"/>
</dbReference>
<proteinExistence type="predicted"/>
<feature type="region of interest" description="Disordered" evidence="2">
    <location>
        <begin position="526"/>
        <end position="589"/>
    </location>
</feature>
<dbReference type="GO" id="GO:0005783">
    <property type="term" value="C:endoplasmic reticulum"/>
    <property type="evidence" value="ECO:0007669"/>
    <property type="project" value="UniProtKB-ARBA"/>
</dbReference>
<dbReference type="Gene3D" id="1.10.287.110">
    <property type="entry name" value="DnaJ domain"/>
    <property type="match status" value="1"/>
</dbReference>
<gene>
    <name evidence="6" type="ORF">ZOSMA_29G00950</name>
</gene>
<feature type="signal peptide" evidence="3">
    <location>
        <begin position="1"/>
        <end position="18"/>
    </location>
</feature>
<keyword evidence="1" id="KW-0175">Coiled coil</keyword>
<dbReference type="Gene3D" id="1.10.10.60">
    <property type="entry name" value="Homeodomain-like"/>
    <property type="match status" value="2"/>
</dbReference>
<comment type="caution">
    <text evidence="6">The sequence shown here is derived from an EMBL/GenBank/DDBJ whole genome shotgun (WGS) entry which is preliminary data.</text>
</comment>
<feature type="compositionally biased region" description="Polar residues" evidence="2">
    <location>
        <begin position="570"/>
        <end position="582"/>
    </location>
</feature>
<dbReference type="AlphaFoldDB" id="A0A0K9PDZ1"/>
<dbReference type="STRING" id="29655.A0A0K9PDZ1"/>
<evidence type="ECO:0000256" key="3">
    <source>
        <dbReference type="SAM" id="SignalP"/>
    </source>
</evidence>
<evidence type="ECO:0000259" key="4">
    <source>
        <dbReference type="PROSITE" id="PS50076"/>
    </source>
</evidence>
<feature type="domain" description="J" evidence="4">
    <location>
        <begin position="94"/>
        <end position="176"/>
    </location>
</feature>
<evidence type="ECO:0000256" key="1">
    <source>
        <dbReference type="SAM" id="Coils"/>
    </source>
</evidence>
<feature type="compositionally biased region" description="Low complexity" evidence="2">
    <location>
        <begin position="556"/>
        <end position="566"/>
    </location>
</feature>
<dbReference type="Pfam" id="PF00249">
    <property type="entry name" value="Myb_DNA-binding"/>
    <property type="match status" value="1"/>
</dbReference>
<dbReference type="InterPro" id="IPR036869">
    <property type="entry name" value="J_dom_sf"/>
</dbReference>
<feature type="coiled-coil region" evidence="1">
    <location>
        <begin position="293"/>
        <end position="363"/>
    </location>
</feature>
<dbReference type="CDD" id="cd06257">
    <property type="entry name" value="DnaJ"/>
    <property type="match status" value="1"/>
</dbReference>
<dbReference type="SMART" id="SM00717">
    <property type="entry name" value="SANT"/>
    <property type="match status" value="2"/>
</dbReference>
<dbReference type="FunFam" id="1.10.10.60:FF:000416">
    <property type="entry name" value="Myb family transcription factor"/>
    <property type="match status" value="1"/>
</dbReference>
<dbReference type="OMA" id="SFWYDFD"/>
<evidence type="ECO:0000313" key="6">
    <source>
        <dbReference type="EMBL" id="KMZ66445.1"/>
    </source>
</evidence>